<dbReference type="InterPro" id="IPR016187">
    <property type="entry name" value="CTDL_fold"/>
</dbReference>
<dbReference type="CDD" id="cd00037">
    <property type="entry name" value="CLECT"/>
    <property type="match status" value="1"/>
</dbReference>
<keyword evidence="1" id="KW-0732">Signal</keyword>
<dbReference type="SUPFAM" id="SSF56436">
    <property type="entry name" value="C-type lectin-like"/>
    <property type="match status" value="1"/>
</dbReference>
<keyword evidence="5" id="KW-1185">Reference proteome</keyword>
<organism evidence="4 5">
    <name type="scientific">Sinanodonta woodiana</name>
    <name type="common">Chinese pond mussel</name>
    <name type="synonym">Anodonta woodiana</name>
    <dbReference type="NCBI Taxonomy" id="1069815"/>
    <lineage>
        <taxon>Eukaryota</taxon>
        <taxon>Metazoa</taxon>
        <taxon>Spiralia</taxon>
        <taxon>Lophotrochozoa</taxon>
        <taxon>Mollusca</taxon>
        <taxon>Bivalvia</taxon>
        <taxon>Autobranchia</taxon>
        <taxon>Heteroconchia</taxon>
        <taxon>Palaeoheterodonta</taxon>
        <taxon>Unionida</taxon>
        <taxon>Unionoidea</taxon>
        <taxon>Unionidae</taxon>
        <taxon>Unioninae</taxon>
        <taxon>Sinanodonta</taxon>
    </lineage>
</organism>
<dbReference type="EMBL" id="JBJQND010000006">
    <property type="protein sequence ID" value="KAL3872613.1"/>
    <property type="molecule type" value="Genomic_DNA"/>
</dbReference>
<gene>
    <name evidence="4" type="ORF">ACJMK2_035828</name>
</gene>
<feature type="domain" description="C-type lectin" evidence="2">
    <location>
        <begin position="125"/>
        <end position="243"/>
    </location>
</feature>
<evidence type="ECO:0000313" key="4">
    <source>
        <dbReference type="EMBL" id="KAL3872613.1"/>
    </source>
</evidence>
<feature type="chain" id="PRO_5044893431" evidence="1">
    <location>
        <begin position="23"/>
        <end position="244"/>
    </location>
</feature>
<dbReference type="SMART" id="SM00034">
    <property type="entry name" value="CLECT"/>
    <property type="match status" value="1"/>
</dbReference>
<dbReference type="InterPro" id="IPR001304">
    <property type="entry name" value="C-type_lectin-like"/>
</dbReference>
<dbReference type="InterPro" id="IPR016186">
    <property type="entry name" value="C-type_lectin-like/link_sf"/>
</dbReference>
<dbReference type="Proteomes" id="UP001634394">
    <property type="component" value="Unassembled WGS sequence"/>
</dbReference>
<evidence type="ECO:0000256" key="1">
    <source>
        <dbReference type="SAM" id="SignalP"/>
    </source>
</evidence>
<evidence type="ECO:0000259" key="2">
    <source>
        <dbReference type="PROSITE" id="PS50041"/>
    </source>
</evidence>
<feature type="signal peptide" evidence="1">
    <location>
        <begin position="1"/>
        <end position="22"/>
    </location>
</feature>
<accession>A0ABD3WH99</accession>
<dbReference type="PANTHER" id="PTHR22801">
    <property type="entry name" value="LITHOSTATHINE"/>
    <property type="match status" value="1"/>
</dbReference>
<dbReference type="PROSITE" id="PS50948">
    <property type="entry name" value="PAN"/>
    <property type="match status" value="1"/>
</dbReference>
<name>A0ABD3WH99_SINWO</name>
<protein>
    <submittedName>
        <fullName evidence="4">Uncharacterized protein</fullName>
    </submittedName>
</protein>
<dbReference type="Gene3D" id="3.10.100.10">
    <property type="entry name" value="Mannose-Binding Protein A, subunit A"/>
    <property type="match status" value="1"/>
</dbReference>
<evidence type="ECO:0000259" key="3">
    <source>
        <dbReference type="PROSITE" id="PS50948"/>
    </source>
</evidence>
<dbReference type="Pfam" id="PF00059">
    <property type="entry name" value="Lectin_C"/>
    <property type="match status" value="1"/>
</dbReference>
<proteinExistence type="predicted"/>
<dbReference type="AlphaFoldDB" id="A0ABD3WH99"/>
<sequence>MARGSWIVIFVALFIYTFTNYGSESSLTPANKTVTFVYEWSASNKLPLSGFITTMVKEDVNQCGLECYINLSCNGFSFTNGSNVCSILKMDMTNFTKTQVQPSTKYYRAACDRRDYSYVRSLQLCIKVHFESMNVSDANNTCANEGGHLMMVDTQQKRTYLQELLYGITDNPAFTIDGGKVAGQWYWHSTMELINFSNGGSIWKEGQPDGSGLDYDCLIISKMFVDLGFDDVQCGDLHPFICQI</sequence>
<reference evidence="4 5" key="1">
    <citation type="submission" date="2024-11" db="EMBL/GenBank/DDBJ databases">
        <title>Chromosome-level genome assembly of the freshwater bivalve Anodonta woodiana.</title>
        <authorList>
            <person name="Chen X."/>
        </authorList>
    </citation>
    <scope>NUCLEOTIDE SEQUENCE [LARGE SCALE GENOMIC DNA]</scope>
    <source>
        <strain evidence="4">MN2024</strain>
        <tissue evidence="4">Gills</tissue>
    </source>
</reference>
<dbReference type="InterPro" id="IPR050801">
    <property type="entry name" value="Ca-Dep_Lectins_ImmuneDev"/>
</dbReference>
<dbReference type="PANTHER" id="PTHR22801:SF63">
    <property type="entry name" value="C-TYPE LECTIN DOMAIN-CONTAINING PROTEIN"/>
    <property type="match status" value="1"/>
</dbReference>
<dbReference type="Pfam" id="PF00024">
    <property type="entry name" value="PAN_1"/>
    <property type="match status" value="1"/>
</dbReference>
<evidence type="ECO:0000313" key="5">
    <source>
        <dbReference type="Proteomes" id="UP001634394"/>
    </source>
</evidence>
<feature type="domain" description="Apple" evidence="3">
    <location>
        <begin position="30"/>
        <end position="111"/>
    </location>
</feature>
<dbReference type="InterPro" id="IPR003609">
    <property type="entry name" value="Pan_app"/>
</dbReference>
<comment type="caution">
    <text evidence="4">The sequence shown here is derived from an EMBL/GenBank/DDBJ whole genome shotgun (WGS) entry which is preliminary data.</text>
</comment>
<dbReference type="PROSITE" id="PS50041">
    <property type="entry name" value="C_TYPE_LECTIN_2"/>
    <property type="match status" value="1"/>
</dbReference>